<reference evidence="4" key="1">
    <citation type="submission" date="2020-05" db="EMBL/GenBank/DDBJ databases">
        <title>Mycena genomes resolve the evolution of fungal bioluminescence.</title>
        <authorList>
            <person name="Tsai I.J."/>
        </authorList>
    </citation>
    <scope>NUCLEOTIDE SEQUENCE</scope>
    <source>
        <strain evidence="4">160909Yilan</strain>
    </source>
</reference>
<evidence type="ECO:0000256" key="2">
    <source>
        <dbReference type="SAM" id="MobiDB-lite"/>
    </source>
</evidence>
<evidence type="ECO:0000259" key="3">
    <source>
        <dbReference type="Pfam" id="PF00644"/>
    </source>
</evidence>
<dbReference type="GO" id="GO:1990404">
    <property type="term" value="F:NAD+-protein mono-ADP-ribosyltransferase activity"/>
    <property type="evidence" value="ECO:0007669"/>
    <property type="project" value="TreeGrafter"/>
</dbReference>
<keyword evidence="1" id="KW-0175">Coiled coil</keyword>
<dbReference type="PANTHER" id="PTHR45740">
    <property type="entry name" value="POLY [ADP-RIBOSE] POLYMERASE"/>
    <property type="match status" value="1"/>
</dbReference>
<accession>A0A8H7CKA6</accession>
<feature type="region of interest" description="Disordered" evidence="2">
    <location>
        <begin position="22"/>
        <end position="52"/>
    </location>
</feature>
<evidence type="ECO:0000256" key="1">
    <source>
        <dbReference type="SAM" id="Coils"/>
    </source>
</evidence>
<dbReference type="GO" id="GO:0003950">
    <property type="term" value="F:NAD+ poly-ADP-ribosyltransferase activity"/>
    <property type="evidence" value="ECO:0007669"/>
    <property type="project" value="InterPro"/>
</dbReference>
<evidence type="ECO:0000313" key="4">
    <source>
        <dbReference type="EMBL" id="KAF7340839.1"/>
    </source>
</evidence>
<dbReference type="Pfam" id="PF00644">
    <property type="entry name" value="PARP"/>
    <property type="match status" value="1"/>
</dbReference>
<dbReference type="AlphaFoldDB" id="A0A8H7CKA6"/>
<evidence type="ECO:0000313" key="5">
    <source>
        <dbReference type="Proteomes" id="UP000623467"/>
    </source>
</evidence>
<feature type="coiled-coil region" evidence="1">
    <location>
        <begin position="85"/>
        <end position="133"/>
    </location>
</feature>
<comment type="caution">
    <text evidence="4">The sequence shown here is derived from an EMBL/GenBank/DDBJ whole genome shotgun (WGS) entry which is preliminary data.</text>
</comment>
<sequence length="380" mass="41003">MASVIWVDSDAEDDVIEIIETKPLAGPSTIANTPRQRDKLKRPRPQSPDSDIEFIEAIPKVAKISKPKPVTDHADDDHAIALALQKKWEEEDELARKQAADTEEKSLRLIARLQEMDQKMAEKRQKLAQSANVPDDGIVFQVVIDAQGNTIEGDDDPDNAAHLALVKQDFEQALAAGLKVKTVQWFVNAKLETRFEEAKAHLNSLGIDTTERNLFHGTAAPNIQPIVQNGFLIPGVSPGIQMAHGAACGVGIYLATNPQTSLGYTQGASRMFMCRVITGRSTATVSQAVPAPLGQNGYESWTQPGGGVYVVKYVELVVPRYVVEFESNMALQNYGIVMPRFPVAFAPPFPAPLPPPLGGFGLGFGAGPAVPPHLAGACPC</sequence>
<protein>
    <submittedName>
        <fullName evidence="4">ADP-ribosylation</fullName>
    </submittedName>
</protein>
<proteinExistence type="predicted"/>
<dbReference type="PANTHER" id="PTHR45740:SF2">
    <property type="entry name" value="POLY [ADP-RIBOSE] POLYMERASE"/>
    <property type="match status" value="1"/>
</dbReference>
<dbReference type="Gene3D" id="3.90.228.10">
    <property type="match status" value="1"/>
</dbReference>
<dbReference type="EMBL" id="JACAZH010000029">
    <property type="protein sequence ID" value="KAF7340839.1"/>
    <property type="molecule type" value="Genomic_DNA"/>
</dbReference>
<dbReference type="InterPro" id="IPR051712">
    <property type="entry name" value="ARTD-AVP"/>
</dbReference>
<dbReference type="OrthoDB" id="10256774at2759"/>
<gene>
    <name evidence="4" type="ORF">MSAN_02113300</name>
</gene>
<keyword evidence="5" id="KW-1185">Reference proteome</keyword>
<organism evidence="4 5">
    <name type="scientific">Mycena sanguinolenta</name>
    <dbReference type="NCBI Taxonomy" id="230812"/>
    <lineage>
        <taxon>Eukaryota</taxon>
        <taxon>Fungi</taxon>
        <taxon>Dikarya</taxon>
        <taxon>Basidiomycota</taxon>
        <taxon>Agaricomycotina</taxon>
        <taxon>Agaricomycetes</taxon>
        <taxon>Agaricomycetidae</taxon>
        <taxon>Agaricales</taxon>
        <taxon>Marasmiineae</taxon>
        <taxon>Mycenaceae</taxon>
        <taxon>Mycena</taxon>
    </lineage>
</organism>
<feature type="domain" description="PARP catalytic" evidence="3">
    <location>
        <begin position="167"/>
        <end position="284"/>
    </location>
</feature>
<dbReference type="Proteomes" id="UP000623467">
    <property type="component" value="Unassembled WGS sequence"/>
</dbReference>
<name>A0A8H7CKA6_9AGAR</name>
<dbReference type="GO" id="GO:0005634">
    <property type="term" value="C:nucleus"/>
    <property type="evidence" value="ECO:0007669"/>
    <property type="project" value="TreeGrafter"/>
</dbReference>
<dbReference type="InterPro" id="IPR012317">
    <property type="entry name" value="Poly(ADP-ribose)pol_cat_dom"/>
</dbReference>
<dbReference type="SUPFAM" id="SSF56399">
    <property type="entry name" value="ADP-ribosylation"/>
    <property type="match status" value="1"/>
</dbReference>